<name>A0A392QJZ2_9FABA</name>
<comment type="caution">
    <text evidence="1">The sequence shown here is derived from an EMBL/GenBank/DDBJ whole genome shotgun (WGS) entry which is preliminary data.</text>
</comment>
<dbReference type="Proteomes" id="UP000265520">
    <property type="component" value="Unassembled WGS sequence"/>
</dbReference>
<keyword evidence="2" id="KW-1185">Reference proteome</keyword>
<organism evidence="1 2">
    <name type="scientific">Trifolium medium</name>
    <dbReference type="NCBI Taxonomy" id="97028"/>
    <lineage>
        <taxon>Eukaryota</taxon>
        <taxon>Viridiplantae</taxon>
        <taxon>Streptophyta</taxon>
        <taxon>Embryophyta</taxon>
        <taxon>Tracheophyta</taxon>
        <taxon>Spermatophyta</taxon>
        <taxon>Magnoliopsida</taxon>
        <taxon>eudicotyledons</taxon>
        <taxon>Gunneridae</taxon>
        <taxon>Pentapetalae</taxon>
        <taxon>rosids</taxon>
        <taxon>fabids</taxon>
        <taxon>Fabales</taxon>
        <taxon>Fabaceae</taxon>
        <taxon>Papilionoideae</taxon>
        <taxon>50 kb inversion clade</taxon>
        <taxon>NPAAA clade</taxon>
        <taxon>Hologalegina</taxon>
        <taxon>IRL clade</taxon>
        <taxon>Trifolieae</taxon>
        <taxon>Trifolium</taxon>
    </lineage>
</organism>
<dbReference type="AlphaFoldDB" id="A0A392QJZ2"/>
<protein>
    <submittedName>
        <fullName evidence="1">Uncharacterized protein</fullName>
    </submittedName>
</protein>
<sequence>EGCGGCEVAGGGEEGLSVAVEVDAIVQIWNADFGGKCNGQFRGFFVYVSNSFVCCTTLFSG</sequence>
<reference evidence="1 2" key="1">
    <citation type="journal article" date="2018" name="Front. Plant Sci.">
        <title>Red Clover (Trifolium pratense) and Zigzag Clover (T. medium) - A Picture of Genomic Similarities and Differences.</title>
        <authorList>
            <person name="Dluhosova J."/>
            <person name="Istvanek J."/>
            <person name="Nedelnik J."/>
            <person name="Repkova J."/>
        </authorList>
    </citation>
    <scope>NUCLEOTIDE SEQUENCE [LARGE SCALE GENOMIC DNA]</scope>
    <source>
        <strain evidence="2">cv. 10/8</strain>
        <tissue evidence="1">Leaf</tissue>
    </source>
</reference>
<dbReference type="EMBL" id="LXQA010143071">
    <property type="protein sequence ID" value="MCI24701.1"/>
    <property type="molecule type" value="Genomic_DNA"/>
</dbReference>
<accession>A0A392QJZ2</accession>
<evidence type="ECO:0000313" key="2">
    <source>
        <dbReference type="Proteomes" id="UP000265520"/>
    </source>
</evidence>
<evidence type="ECO:0000313" key="1">
    <source>
        <dbReference type="EMBL" id="MCI24701.1"/>
    </source>
</evidence>
<proteinExistence type="predicted"/>
<feature type="non-terminal residue" evidence="1">
    <location>
        <position position="1"/>
    </location>
</feature>